<protein>
    <submittedName>
        <fullName evidence="7">Tetratricopeptide repeat protein</fullName>
    </submittedName>
</protein>
<sequence>MLRHYDDFELVIQTSGETYIIQLLNSPAGQASGEFVPPFTQVELSNFYSRIGQMRRSTRRIDSPDLEAAKKFGHQLFHAVFTGELLGQLRTSMDRCHEHGRGLRIRLRLKGVPALAELPWEFLYDLEQDHFLATSTLTPMVRYLDLPQSVPTLRVRPPLRVLVVLAGPRNLPGLDAEGEWERLKTSLAPLEANGAILLERLPTATLDCLRRRARGEPFHILHFIGHGGFDQTAGDGVLHFEDPKGMSDPVPGQLLGNILRDHDCLRLAVLNACEGARQSGQDPFSGVAQSLCQQRLPAVVAMQFEISDDAAKTFAEEFYGAMADGLPVDAAVSESRKALFSGRFGQEWATPVLYMRSSSGVLFEVQRRAKPAAEPKPAPEPKPQPIAGGVGVGDAVGAAQPAPRVQPQPAPPPPPPPAPPPQFRPGPTLLEQEAERRRREAERIKQERALFDLEQSRLKDERLKEEQRLKEERRRREQLQAQQRADEERVRLAEAKRQAEEQRLKEERARFEQQQAKQKAEEQRLREERARFEQQQAKYAEEQGQRDEQLRRERQAATSAAKIPPPAPPPQPQHFVASDAPPKKSHRARNITLGILGAVVSIFIILLIIGLVADKKSSTSSNSETPERHLLTGDQALSAENYDQAISEYNAAILRNSDYADAHSHLCNAIALKGENTPNRKGDYDTAVTECEKAVQLAPSSAEAHSNLCNALDDQEYSALDMKGNFDHAIAECRRAIQLNPNYAEAYNNLCNVIGNRSEQRIAHPNDRNEGVAACRKAIALKADYAEPHKNLADFFRQSGDDAQGKADAVSANRYYQQATAEYRNAVTIKPRYREAQTALGAILYQTNDPDNAILELNKAAEIDPNYYVTFYWLGNVYLYEKKNYNQATENFRKSLSLKPDLDFAEYGLSVALRAQGNAVEADQHLTSAYRLNENDKTIAADYKKYISGEN</sequence>
<evidence type="ECO:0000256" key="5">
    <source>
        <dbReference type="SAM" id="Phobius"/>
    </source>
</evidence>
<dbReference type="InterPro" id="IPR024983">
    <property type="entry name" value="CHAT_dom"/>
</dbReference>
<dbReference type="AlphaFoldDB" id="A0A3R9Q9T4"/>
<feature type="compositionally biased region" description="Basic and acidic residues" evidence="4">
    <location>
        <begin position="518"/>
        <end position="532"/>
    </location>
</feature>
<dbReference type="Proteomes" id="UP000269669">
    <property type="component" value="Unassembled WGS sequence"/>
</dbReference>
<dbReference type="RefSeq" id="WP_125485276.1">
    <property type="nucleotide sequence ID" value="NZ_RSDW01000001.1"/>
</dbReference>
<dbReference type="PANTHER" id="PTHR44858:SF1">
    <property type="entry name" value="UDP-N-ACETYLGLUCOSAMINE--PEPTIDE N-ACETYLGLUCOSAMINYLTRANSFERASE SPINDLY-RELATED"/>
    <property type="match status" value="1"/>
</dbReference>
<accession>A0A3R9Q9T4</accession>
<dbReference type="PROSITE" id="PS50005">
    <property type="entry name" value="TPR"/>
    <property type="match status" value="2"/>
</dbReference>
<dbReference type="Pfam" id="PF13432">
    <property type="entry name" value="TPR_16"/>
    <property type="match status" value="1"/>
</dbReference>
<feature type="repeat" description="TPR" evidence="3">
    <location>
        <begin position="869"/>
        <end position="902"/>
    </location>
</feature>
<organism evidence="7 8">
    <name type="scientific">Edaphobacter aggregans</name>
    <dbReference type="NCBI Taxonomy" id="570835"/>
    <lineage>
        <taxon>Bacteria</taxon>
        <taxon>Pseudomonadati</taxon>
        <taxon>Acidobacteriota</taxon>
        <taxon>Terriglobia</taxon>
        <taxon>Terriglobales</taxon>
        <taxon>Acidobacteriaceae</taxon>
        <taxon>Edaphobacter</taxon>
    </lineage>
</organism>
<keyword evidence="5" id="KW-0472">Membrane</keyword>
<evidence type="ECO:0000256" key="3">
    <source>
        <dbReference type="PROSITE-ProRule" id="PRU00339"/>
    </source>
</evidence>
<dbReference type="PANTHER" id="PTHR44858">
    <property type="entry name" value="TETRATRICOPEPTIDE REPEAT PROTEIN 6"/>
    <property type="match status" value="1"/>
</dbReference>
<evidence type="ECO:0000313" key="8">
    <source>
        <dbReference type="Proteomes" id="UP000269669"/>
    </source>
</evidence>
<keyword evidence="5" id="KW-0812">Transmembrane</keyword>
<dbReference type="SMART" id="SM00028">
    <property type="entry name" value="TPR"/>
    <property type="match status" value="6"/>
</dbReference>
<reference evidence="7 8" key="1">
    <citation type="submission" date="2018-12" db="EMBL/GenBank/DDBJ databases">
        <title>Sequencing of bacterial isolates from soil warming experiment in Harvard Forest, Massachusetts, USA.</title>
        <authorList>
            <person name="Deangelis K."/>
        </authorList>
    </citation>
    <scope>NUCLEOTIDE SEQUENCE [LARGE SCALE GENOMIC DNA]</scope>
    <source>
        <strain evidence="7 8">EB153</strain>
    </source>
</reference>
<dbReference type="Pfam" id="PF12770">
    <property type="entry name" value="CHAT"/>
    <property type="match status" value="1"/>
</dbReference>
<feature type="compositionally biased region" description="Basic and acidic residues" evidence="4">
    <location>
        <begin position="539"/>
        <end position="555"/>
    </location>
</feature>
<name>A0A3R9Q9T4_9BACT</name>
<keyword evidence="1" id="KW-0677">Repeat</keyword>
<evidence type="ECO:0000259" key="6">
    <source>
        <dbReference type="Pfam" id="PF12770"/>
    </source>
</evidence>
<gene>
    <name evidence="7" type="ORF">EDE15_2227</name>
</gene>
<dbReference type="EMBL" id="RSDW01000001">
    <property type="protein sequence ID" value="RSL16705.1"/>
    <property type="molecule type" value="Genomic_DNA"/>
</dbReference>
<proteinExistence type="predicted"/>
<dbReference type="CDD" id="cd22249">
    <property type="entry name" value="UDM1_RNF168_RNF169-like"/>
    <property type="match status" value="1"/>
</dbReference>
<comment type="caution">
    <text evidence="7">The sequence shown here is derived from an EMBL/GenBank/DDBJ whole genome shotgun (WGS) entry which is preliminary data.</text>
</comment>
<feature type="domain" description="CHAT" evidence="6">
    <location>
        <begin position="72"/>
        <end position="343"/>
    </location>
</feature>
<dbReference type="Pfam" id="PF13181">
    <property type="entry name" value="TPR_8"/>
    <property type="match status" value="1"/>
</dbReference>
<dbReference type="GO" id="GO:0009279">
    <property type="term" value="C:cell outer membrane"/>
    <property type="evidence" value="ECO:0007669"/>
    <property type="project" value="TreeGrafter"/>
</dbReference>
<dbReference type="OrthoDB" id="160691at2"/>
<evidence type="ECO:0000313" key="7">
    <source>
        <dbReference type="EMBL" id="RSL16705.1"/>
    </source>
</evidence>
<keyword evidence="8" id="KW-1185">Reference proteome</keyword>
<dbReference type="InterPro" id="IPR019734">
    <property type="entry name" value="TPR_rpt"/>
</dbReference>
<dbReference type="SUPFAM" id="SSF48452">
    <property type="entry name" value="TPR-like"/>
    <property type="match status" value="1"/>
</dbReference>
<feature type="compositionally biased region" description="Basic and acidic residues" evidence="4">
    <location>
        <begin position="433"/>
        <end position="511"/>
    </location>
</feature>
<dbReference type="Gene3D" id="1.25.40.10">
    <property type="entry name" value="Tetratricopeptide repeat domain"/>
    <property type="match status" value="4"/>
</dbReference>
<feature type="compositionally biased region" description="Pro residues" evidence="4">
    <location>
        <begin position="404"/>
        <end position="424"/>
    </location>
</feature>
<evidence type="ECO:0000256" key="4">
    <source>
        <dbReference type="SAM" id="MobiDB-lite"/>
    </source>
</evidence>
<feature type="region of interest" description="Disordered" evidence="4">
    <location>
        <begin position="371"/>
        <end position="584"/>
    </location>
</feature>
<feature type="compositionally biased region" description="Pro residues" evidence="4">
    <location>
        <begin position="563"/>
        <end position="572"/>
    </location>
</feature>
<feature type="repeat" description="TPR" evidence="3">
    <location>
        <begin position="834"/>
        <end position="867"/>
    </location>
</feature>
<keyword evidence="5" id="KW-1133">Transmembrane helix</keyword>
<evidence type="ECO:0000256" key="2">
    <source>
        <dbReference type="ARBA" id="ARBA00022803"/>
    </source>
</evidence>
<keyword evidence="2 3" id="KW-0802">TPR repeat</keyword>
<feature type="transmembrane region" description="Helical" evidence="5">
    <location>
        <begin position="591"/>
        <end position="613"/>
    </location>
</feature>
<dbReference type="InterPro" id="IPR011990">
    <property type="entry name" value="TPR-like_helical_dom_sf"/>
</dbReference>
<evidence type="ECO:0000256" key="1">
    <source>
        <dbReference type="ARBA" id="ARBA00022737"/>
    </source>
</evidence>
<dbReference type="InterPro" id="IPR050498">
    <property type="entry name" value="Ycf3"/>
</dbReference>
<dbReference type="GO" id="GO:0046813">
    <property type="term" value="P:receptor-mediated virion attachment to host cell"/>
    <property type="evidence" value="ECO:0007669"/>
    <property type="project" value="TreeGrafter"/>
</dbReference>